<accession>A0ABQ0ALF7</accession>
<dbReference type="EMBL" id="BAABWU010000007">
    <property type="protein sequence ID" value="GAA6196685.1"/>
    <property type="molecule type" value="Genomic_DNA"/>
</dbReference>
<feature type="region of interest" description="Disordered" evidence="1">
    <location>
        <begin position="62"/>
        <end position="83"/>
    </location>
</feature>
<proteinExistence type="predicted"/>
<comment type="caution">
    <text evidence="2">The sequence shown here is derived from an EMBL/GenBank/DDBJ whole genome shotgun (WGS) entry which is preliminary data.</text>
</comment>
<dbReference type="RefSeq" id="WP_353399787.1">
    <property type="nucleotide sequence ID" value="NZ_BAABWU010000007.1"/>
</dbReference>
<evidence type="ECO:0000313" key="3">
    <source>
        <dbReference type="Proteomes" id="UP001441944"/>
    </source>
</evidence>
<reference evidence="2 3" key="1">
    <citation type="submission" date="2024-04" db="EMBL/GenBank/DDBJ databases">
        <title>Draft genome sequence of Pseudophaeobacter arcticus NBRC 116598.</title>
        <authorList>
            <person name="Miyakawa T."/>
            <person name="Kusuya Y."/>
            <person name="Miura T."/>
        </authorList>
    </citation>
    <scope>NUCLEOTIDE SEQUENCE [LARGE SCALE GENOMIC DNA]</scope>
    <source>
        <strain evidence="2 3">SU-CL00105</strain>
    </source>
</reference>
<name>A0ABQ0ALF7_9RHOB</name>
<evidence type="ECO:0008006" key="4">
    <source>
        <dbReference type="Google" id="ProtNLM"/>
    </source>
</evidence>
<keyword evidence="3" id="KW-1185">Reference proteome</keyword>
<protein>
    <recommendedName>
        <fullName evidence="4">Phage coat protein</fullName>
    </recommendedName>
</protein>
<dbReference type="Proteomes" id="UP001441944">
    <property type="component" value="Unassembled WGS sequence"/>
</dbReference>
<evidence type="ECO:0000313" key="2">
    <source>
        <dbReference type="EMBL" id="GAA6196685.1"/>
    </source>
</evidence>
<organism evidence="2 3">
    <name type="scientific">Pseudophaeobacter arcticus</name>
    <dbReference type="NCBI Taxonomy" id="385492"/>
    <lineage>
        <taxon>Bacteria</taxon>
        <taxon>Pseudomonadati</taxon>
        <taxon>Pseudomonadota</taxon>
        <taxon>Alphaproteobacteria</taxon>
        <taxon>Rhodobacterales</taxon>
        <taxon>Paracoccaceae</taxon>
        <taxon>Pseudophaeobacter</taxon>
    </lineage>
</organism>
<sequence>MADTQLSDIIDVTVYQDLAPVNSPEKTAFYESGIVVRDPVLDGIAAAEGKIAELPFWNDLDADDEPNYSSDDPSEEATPAKVDQGEQIARKAFVNKGYSAMDLTRELALGDDALQHVRNRFGTYWSRQHQRRLVAAARGIHADNAANDSGDMTHDIASESIAGQSAATRWSQNAFIEGAFTMGDMVDGVTAIGVHSVIAKQITEQNGAEDVRDSEGNLLYRTYLGRRIIVDDGLPAIAGSTDGVKYMSALFGPGAFGWGEALPTTHVEVERSARKGNGGGQEEIWERKTWLLHPAGFQQTGTPADLSFTLAELRAAAAWDRVVERKLVPMAFLWTN</sequence>
<gene>
    <name evidence="2" type="ORF">NBRC116598_21290</name>
</gene>
<evidence type="ECO:0000256" key="1">
    <source>
        <dbReference type="SAM" id="MobiDB-lite"/>
    </source>
</evidence>